<dbReference type="RefSeq" id="WP_191158932.1">
    <property type="nucleotide sequence ID" value="NZ_JACXAI010000017.1"/>
</dbReference>
<comment type="caution">
    <text evidence="1">The sequence shown here is derived from an EMBL/GenBank/DDBJ whole genome shotgun (WGS) entry which is preliminary data.</text>
</comment>
<organism evidence="1 2">
    <name type="scientific">Metabacillus arenae</name>
    <dbReference type="NCBI Taxonomy" id="2771434"/>
    <lineage>
        <taxon>Bacteria</taxon>
        <taxon>Bacillati</taxon>
        <taxon>Bacillota</taxon>
        <taxon>Bacilli</taxon>
        <taxon>Bacillales</taxon>
        <taxon>Bacillaceae</taxon>
        <taxon>Metabacillus</taxon>
    </lineage>
</organism>
<proteinExistence type="predicted"/>
<reference evidence="1" key="1">
    <citation type="submission" date="2020-09" db="EMBL/GenBank/DDBJ databases">
        <title>A novel bacterium of genus Bacillus, isolated from South China Sea.</title>
        <authorList>
            <person name="Huang H."/>
            <person name="Mo K."/>
            <person name="Hu Y."/>
        </authorList>
    </citation>
    <scope>NUCLEOTIDE SEQUENCE</scope>
    <source>
        <strain evidence="1">IB182487</strain>
    </source>
</reference>
<name>A0A926NP32_9BACI</name>
<sequence length="115" mass="12784">MCVRIKEPLNAEVNVQEFIQVCAFPTTDIDKDTKVLVALGDRNQVEDIDFAFSNGNPIEFNEVGVHVFENVALNTCASIVGIFKKPGEYLFNVALLEADTDDLLDLEMATVKVFE</sequence>
<dbReference type="Proteomes" id="UP000626844">
    <property type="component" value="Unassembled WGS sequence"/>
</dbReference>
<keyword evidence="2" id="KW-1185">Reference proteome</keyword>
<gene>
    <name evidence="1" type="ORF">IC621_13935</name>
</gene>
<evidence type="ECO:0000313" key="1">
    <source>
        <dbReference type="EMBL" id="MBD1381336.1"/>
    </source>
</evidence>
<protein>
    <submittedName>
        <fullName evidence="1">Uncharacterized protein</fullName>
    </submittedName>
</protein>
<dbReference type="AlphaFoldDB" id="A0A926NP32"/>
<dbReference type="EMBL" id="JACXAI010000017">
    <property type="protein sequence ID" value="MBD1381336.1"/>
    <property type="molecule type" value="Genomic_DNA"/>
</dbReference>
<evidence type="ECO:0000313" key="2">
    <source>
        <dbReference type="Proteomes" id="UP000626844"/>
    </source>
</evidence>
<accession>A0A926NP32</accession>